<keyword evidence="5 6" id="KW-0968">Cytoplasmic vesicle</keyword>
<proteinExistence type="inferred from homology"/>
<feature type="region of interest" description="Disordered" evidence="7">
    <location>
        <begin position="224"/>
        <end position="245"/>
    </location>
</feature>
<organism evidence="8 9">
    <name type="scientific">Dimargaris verticillata</name>
    <dbReference type="NCBI Taxonomy" id="2761393"/>
    <lineage>
        <taxon>Eukaryota</taxon>
        <taxon>Fungi</taxon>
        <taxon>Fungi incertae sedis</taxon>
        <taxon>Zoopagomycota</taxon>
        <taxon>Kickxellomycotina</taxon>
        <taxon>Dimargaritomycetes</taxon>
        <taxon>Dimargaritales</taxon>
        <taxon>Dimargaritaceae</taxon>
        <taxon>Dimargaris</taxon>
    </lineage>
</organism>
<evidence type="ECO:0000256" key="5">
    <source>
        <dbReference type="ARBA" id="ARBA00023329"/>
    </source>
</evidence>
<comment type="subcellular location">
    <subcellularLocation>
        <location evidence="1 6">Cytoplasmic vesicle membrane</location>
        <topology evidence="1 6">Peripheral membrane protein</topology>
        <orientation evidence="1 6">Cytoplasmic side</orientation>
    </subcellularLocation>
    <subcellularLocation>
        <location evidence="6">Membrane</location>
        <location evidence="6">Coated pit</location>
        <topology evidence="6">Peripheral membrane protein</topology>
        <orientation evidence="6">Cytoplasmic side</orientation>
    </subcellularLocation>
    <text evidence="6">Cytoplasmic face of coated pits and vesicles.</text>
</comment>
<keyword evidence="4 6" id="KW-0168">Coated pit</keyword>
<comment type="similarity">
    <text evidence="2 6">Belongs to the clathrin light chain family.</text>
</comment>
<dbReference type="Pfam" id="PF01086">
    <property type="entry name" value="Clathrin_lg_ch"/>
    <property type="match status" value="1"/>
</dbReference>
<dbReference type="Proteomes" id="UP001151582">
    <property type="component" value="Unassembled WGS sequence"/>
</dbReference>
<dbReference type="PANTHER" id="PTHR10639:SF7">
    <property type="entry name" value="CLATHRIN LIGHT CHAIN"/>
    <property type="match status" value="1"/>
</dbReference>
<dbReference type="GO" id="GO:0030132">
    <property type="term" value="C:clathrin coat of coated pit"/>
    <property type="evidence" value="ECO:0007669"/>
    <property type="project" value="InterPro"/>
</dbReference>
<dbReference type="GO" id="GO:0032050">
    <property type="term" value="F:clathrin heavy chain binding"/>
    <property type="evidence" value="ECO:0007669"/>
    <property type="project" value="TreeGrafter"/>
</dbReference>
<feature type="region of interest" description="Disordered" evidence="7">
    <location>
        <begin position="55"/>
        <end position="131"/>
    </location>
</feature>
<evidence type="ECO:0000313" key="8">
    <source>
        <dbReference type="EMBL" id="KAJ1977863.1"/>
    </source>
</evidence>
<name>A0A9W8B0R0_9FUNG</name>
<comment type="function">
    <text evidence="6">Clathrin is the major protein of the polyhedral coat of coated pits and vesicles.</text>
</comment>
<dbReference type="InterPro" id="IPR000996">
    <property type="entry name" value="Clathrin_L-chain"/>
</dbReference>
<sequence length="273" mass="29253">MSDLFSFDEQPSGSPLPTTSGEVDPMADFLAREREVLGTDADAIASFSAGAGAADDGFGALNAAHPSPMATRASPYAGSQSAAGTPGLFGQSQHGSQATDPDTSHFVRDFPELDSAGQPMSGDTNASPLFNGTAVVGANVETDFIRTWRQTHAEQVAERDQRAREAHDQTVQKAQHDIDSFYEDYNTKKEQAIVHNRANEKFEIQQANTGRPWERVYRQIDLATSSTSKKPKGNSTAVASAFPAGRDTSRMRELIADLRKDPHAPGALAAESV</sequence>
<feature type="region of interest" description="Disordered" evidence="7">
    <location>
        <begin position="1"/>
        <end position="27"/>
    </location>
</feature>
<evidence type="ECO:0000256" key="4">
    <source>
        <dbReference type="ARBA" id="ARBA00023176"/>
    </source>
</evidence>
<dbReference type="GO" id="GO:0072583">
    <property type="term" value="P:clathrin-dependent endocytosis"/>
    <property type="evidence" value="ECO:0007669"/>
    <property type="project" value="TreeGrafter"/>
</dbReference>
<evidence type="ECO:0000256" key="6">
    <source>
        <dbReference type="RuleBase" id="RU363137"/>
    </source>
</evidence>
<evidence type="ECO:0000256" key="1">
    <source>
        <dbReference type="ARBA" id="ARBA00004180"/>
    </source>
</evidence>
<gene>
    <name evidence="8" type="primary">clc1</name>
    <name evidence="8" type="ORF">H4R34_003423</name>
</gene>
<reference evidence="8" key="1">
    <citation type="submission" date="2022-07" db="EMBL/GenBank/DDBJ databases">
        <title>Phylogenomic reconstructions and comparative analyses of Kickxellomycotina fungi.</title>
        <authorList>
            <person name="Reynolds N.K."/>
            <person name="Stajich J.E."/>
            <person name="Barry K."/>
            <person name="Grigoriev I.V."/>
            <person name="Crous P."/>
            <person name="Smith M.E."/>
        </authorList>
    </citation>
    <scope>NUCLEOTIDE SEQUENCE</scope>
    <source>
        <strain evidence="8">RSA 567</strain>
    </source>
</reference>
<feature type="compositionally biased region" description="Low complexity" evidence="7">
    <location>
        <begin position="55"/>
        <end position="64"/>
    </location>
</feature>
<evidence type="ECO:0000256" key="7">
    <source>
        <dbReference type="SAM" id="MobiDB-lite"/>
    </source>
</evidence>
<keyword evidence="9" id="KW-1185">Reference proteome</keyword>
<feature type="compositionally biased region" description="Polar residues" evidence="7">
    <location>
        <begin position="224"/>
        <end position="238"/>
    </location>
</feature>
<feature type="region of interest" description="Disordered" evidence="7">
    <location>
        <begin position="155"/>
        <end position="174"/>
    </location>
</feature>
<dbReference type="AlphaFoldDB" id="A0A9W8B0R0"/>
<dbReference type="PANTHER" id="PTHR10639">
    <property type="entry name" value="CLATHRIN LIGHT CHAIN"/>
    <property type="match status" value="1"/>
</dbReference>
<dbReference type="GO" id="GO:0030130">
    <property type="term" value="C:clathrin coat of trans-Golgi network vesicle"/>
    <property type="evidence" value="ECO:0007669"/>
    <property type="project" value="InterPro"/>
</dbReference>
<feature type="compositionally biased region" description="Polar residues" evidence="7">
    <location>
        <begin position="121"/>
        <end position="130"/>
    </location>
</feature>
<evidence type="ECO:0000313" key="9">
    <source>
        <dbReference type="Proteomes" id="UP001151582"/>
    </source>
</evidence>
<keyword evidence="3 6" id="KW-0472">Membrane</keyword>
<dbReference type="GO" id="GO:0005198">
    <property type="term" value="F:structural molecule activity"/>
    <property type="evidence" value="ECO:0007669"/>
    <property type="project" value="InterPro"/>
</dbReference>
<protein>
    <recommendedName>
        <fullName evidence="6">Clathrin light chain</fullName>
    </recommendedName>
</protein>
<dbReference type="GO" id="GO:0006886">
    <property type="term" value="P:intracellular protein transport"/>
    <property type="evidence" value="ECO:0007669"/>
    <property type="project" value="InterPro"/>
</dbReference>
<comment type="caution">
    <text evidence="8">The sequence shown here is derived from an EMBL/GenBank/DDBJ whole genome shotgun (WGS) entry which is preliminary data.</text>
</comment>
<accession>A0A9W8B0R0</accession>
<feature type="compositionally biased region" description="Polar residues" evidence="7">
    <location>
        <begin position="9"/>
        <end position="21"/>
    </location>
</feature>
<dbReference type="OrthoDB" id="5512at2759"/>
<evidence type="ECO:0000256" key="2">
    <source>
        <dbReference type="ARBA" id="ARBA00005263"/>
    </source>
</evidence>
<feature type="compositionally biased region" description="Polar residues" evidence="7">
    <location>
        <begin position="90"/>
        <end position="101"/>
    </location>
</feature>
<feature type="compositionally biased region" description="Basic and acidic residues" evidence="7">
    <location>
        <begin position="102"/>
        <end position="111"/>
    </location>
</feature>
<dbReference type="EMBL" id="JANBQB010000315">
    <property type="protein sequence ID" value="KAJ1977863.1"/>
    <property type="molecule type" value="Genomic_DNA"/>
</dbReference>
<evidence type="ECO:0000256" key="3">
    <source>
        <dbReference type="ARBA" id="ARBA00023136"/>
    </source>
</evidence>